<comment type="caution">
    <text evidence="1">The sequence shown here is derived from an EMBL/GenBank/DDBJ whole genome shotgun (WGS) entry which is preliminary data.</text>
</comment>
<dbReference type="EMBL" id="JACIBT010000002">
    <property type="protein sequence ID" value="MBB3667571.1"/>
    <property type="molecule type" value="Genomic_DNA"/>
</dbReference>
<name>A0A7W5TQ02_9MICC</name>
<accession>A0A7W5TQ02</accession>
<protein>
    <submittedName>
        <fullName evidence="1">Uncharacterized protein</fullName>
    </submittedName>
</protein>
<proteinExistence type="predicted"/>
<organism evidence="1 2">
    <name type="scientific">Garicola koreensis</name>
    <dbReference type="NCBI Taxonomy" id="1262554"/>
    <lineage>
        <taxon>Bacteria</taxon>
        <taxon>Bacillati</taxon>
        <taxon>Actinomycetota</taxon>
        <taxon>Actinomycetes</taxon>
        <taxon>Micrococcales</taxon>
        <taxon>Micrococcaceae</taxon>
        <taxon>Garicola</taxon>
    </lineage>
</organism>
<dbReference type="RefSeq" id="WP_183357988.1">
    <property type="nucleotide sequence ID" value="NZ_BAABKR010000001.1"/>
</dbReference>
<reference evidence="1 2" key="1">
    <citation type="submission" date="2020-08" db="EMBL/GenBank/DDBJ databases">
        <title>Sequencing the genomes of 1000 actinobacteria strains.</title>
        <authorList>
            <person name="Klenk H.-P."/>
        </authorList>
    </citation>
    <scope>NUCLEOTIDE SEQUENCE [LARGE SCALE GENOMIC DNA]</scope>
    <source>
        <strain evidence="1 2">DSM 28238</strain>
    </source>
</reference>
<sequence>MGFAAWSLWCRTSLGNFRDDYPGTALLEDTFLSSSESLDGRVLFVPDAAREVREYLS</sequence>
<gene>
    <name evidence="1" type="ORF">FHX47_001190</name>
</gene>
<dbReference type="Proteomes" id="UP000547528">
    <property type="component" value="Unassembled WGS sequence"/>
</dbReference>
<evidence type="ECO:0000313" key="1">
    <source>
        <dbReference type="EMBL" id="MBB3667571.1"/>
    </source>
</evidence>
<keyword evidence="2" id="KW-1185">Reference proteome</keyword>
<dbReference type="AlphaFoldDB" id="A0A7W5TQ02"/>
<evidence type="ECO:0000313" key="2">
    <source>
        <dbReference type="Proteomes" id="UP000547528"/>
    </source>
</evidence>